<organism evidence="1 2">
    <name type="scientific">Microthlaspi erraticum</name>
    <dbReference type="NCBI Taxonomy" id="1685480"/>
    <lineage>
        <taxon>Eukaryota</taxon>
        <taxon>Viridiplantae</taxon>
        <taxon>Streptophyta</taxon>
        <taxon>Embryophyta</taxon>
        <taxon>Tracheophyta</taxon>
        <taxon>Spermatophyta</taxon>
        <taxon>Magnoliopsida</taxon>
        <taxon>eudicotyledons</taxon>
        <taxon>Gunneridae</taxon>
        <taxon>Pentapetalae</taxon>
        <taxon>rosids</taxon>
        <taxon>malvids</taxon>
        <taxon>Brassicales</taxon>
        <taxon>Brassicaceae</taxon>
        <taxon>Coluteocarpeae</taxon>
        <taxon>Microthlaspi</taxon>
    </lineage>
</organism>
<dbReference type="AlphaFoldDB" id="A0A6D2HY03"/>
<protein>
    <submittedName>
        <fullName evidence="1">Uncharacterized protein</fullName>
    </submittedName>
</protein>
<evidence type="ECO:0000313" key="1">
    <source>
        <dbReference type="EMBL" id="CAA7017947.1"/>
    </source>
</evidence>
<comment type="caution">
    <text evidence="1">The sequence shown here is derived from an EMBL/GenBank/DDBJ whole genome shotgun (WGS) entry which is preliminary data.</text>
</comment>
<dbReference type="Proteomes" id="UP000467841">
    <property type="component" value="Unassembled WGS sequence"/>
</dbReference>
<reference evidence="1" key="1">
    <citation type="submission" date="2020-01" db="EMBL/GenBank/DDBJ databases">
        <authorList>
            <person name="Mishra B."/>
        </authorList>
    </citation>
    <scope>NUCLEOTIDE SEQUENCE [LARGE SCALE GENOMIC DNA]</scope>
</reference>
<keyword evidence="2" id="KW-1185">Reference proteome</keyword>
<gene>
    <name evidence="1" type="ORF">MERR_LOCUS5182</name>
</gene>
<sequence>MSSARFGVGGRKGTPDVCCSLRSGNHWLNGERDSTKKTAVDQLVLTFPQSVCWIYSLCFVGGNGRGWWCDGSIKITRQFVAVEKSMYLKAPHQIQLQP</sequence>
<proteinExistence type="predicted"/>
<accession>A0A6D2HY03</accession>
<dbReference type="EMBL" id="CACVBM020000333">
    <property type="protein sequence ID" value="CAA7017947.1"/>
    <property type="molecule type" value="Genomic_DNA"/>
</dbReference>
<name>A0A6D2HY03_9BRAS</name>
<evidence type="ECO:0000313" key="2">
    <source>
        <dbReference type="Proteomes" id="UP000467841"/>
    </source>
</evidence>